<dbReference type="PANTHER" id="PTHR30273:SF2">
    <property type="entry name" value="PROTEIN FECR"/>
    <property type="match status" value="1"/>
</dbReference>
<name>A0A8T4HAH0_9SPHI</name>
<feature type="domain" description="FecR protein" evidence="2">
    <location>
        <begin position="167"/>
        <end position="259"/>
    </location>
</feature>
<dbReference type="AlphaFoldDB" id="A0A8T4HAH0"/>
<dbReference type="InterPro" id="IPR012373">
    <property type="entry name" value="Ferrdict_sens_TM"/>
</dbReference>
<proteinExistence type="predicted"/>
<keyword evidence="1" id="KW-0472">Membrane</keyword>
<dbReference type="GO" id="GO:0016989">
    <property type="term" value="F:sigma factor antagonist activity"/>
    <property type="evidence" value="ECO:0007669"/>
    <property type="project" value="TreeGrafter"/>
</dbReference>
<sequence>MFKKTTPEEDGELMHWKKLDRRNNDLLESFKDAEKISEDMDFLKKLHTDTAWQQLQLRTKKRTSKKTLFALTAAAAAILCFALTAIWFYTQSKKVDTQIIADVTGRHVNDIRAGKEQALLILADGQEIDLMDSNATAIDQQGSSIRKEGNSINYSDAQHTRLVYNTLVVPKAGTYKIALSDGTKVWVNANTTFKFPVNFVGNERRVFIDGEAYFEVAKDAKKPFIVDFNGKMVEVLGTHFNVNTYSNQLKATLLEGAVNLHSNQQSVRIYPGQMGVISNHSIDVSKVDTAKIAAWKENEFYFKSDQLEEIMPQISRWYDIEVIYDKNYKLSTKSSLTGYVSRQANLTEVLEMLSFVSRYSFRIEGRKVYVKEKIY</sequence>
<dbReference type="PIRSF" id="PIRSF018266">
    <property type="entry name" value="FecR"/>
    <property type="match status" value="1"/>
</dbReference>
<dbReference type="Pfam" id="PF16344">
    <property type="entry name" value="FecR_C"/>
    <property type="match status" value="1"/>
</dbReference>
<comment type="caution">
    <text evidence="4">The sequence shown here is derived from an EMBL/GenBank/DDBJ whole genome shotgun (WGS) entry which is preliminary data.</text>
</comment>
<evidence type="ECO:0000256" key="1">
    <source>
        <dbReference type="SAM" id="Phobius"/>
    </source>
</evidence>
<feature type="transmembrane region" description="Helical" evidence="1">
    <location>
        <begin position="68"/>
        <end position="89"/>
    </location>
</feature>
<dbReference type="Proteomes" id="UP000679691">
    <property type="component" value="Unassembled WGS sequence"/>
</dbReference>
<feature type="domain" description="Protein FecR C-terminal" evidence="3">
    <location>
        <begin position="299"/>
        <end position="370"/>
    </location>
</feature>
<accession>A0A8T4HAH0</accession>
<evidence type="ECO:0000259" key="3">
    <source>
        <dbReference type="Pfam" id="PF16344"/>
    </source>
</evidence>
<evidence type="ECO:0000313" key="5">
    <source>
        <dbReference type="Proteomes" id="UP000679691"/>
    </source>
</evidence>
<keyword evidence="1" id="KW-1133">Transmembrane helix</keyword>
<gene>
    <name evidence="4" type="ORF">J5U18_02000</name>
</gene>
<evidence type="ECO:0000259" key="2">
    <source>
        <dbReference type="Pfam" id="PF04773"/>
    </source>
</evidence>
<protein>
    <submittedName>
        <fullName evidence="4">FecR family protein</fullName>
    </submittedName>
</protein>
<evidence type="ECO:0000313" key="4">
    <source>
        <dbReference type="EMBL" id="MBP3942348.1"/>
    </source>
</evidence>
<dbReference type="Pfam" id="PF04773">
    <property type="entry name" value="FecR"/>
    <property type="match status" value="1"/>
</dbReference>
<keyword evidence="5" id="KW-1185">Reference proteome</keyword>
<keyword evidence="1" id="KW-0812">Transmembrane</keyword>
<dbReference type="RefSeq" id="WP_353545831.1">
    <property type="nucleotide sequence ID" value="NZ_JAGKSB010000002.1"/>
</dbReference>
<dbReference type="Gene3D" id="3.55.50.30">
    <property type="match status" value="1"/>
</dbReference>
<dbReference type="Gene3D" id="2.60.120.1440">
    <property type="match status" value="1"/>
</dbReference>
<dbReference type="InterPro" id="IPR032508">
    <property type="entry name" value="FecR_C"/>
</dbReference>
<reference evidence="4" key="1">
    <citation type="submission" date="2021-03" db="EMBL/GenBank/DDBJ databases">
        <authorList>
            <person name="Lu T."/>
            <person name="Wang Q."/>
            <person name="Han X."/>
        </authorList>
    </citation>
    <scope>NUCLEOTIDE SEQUENCE</scope>
    <source>
        <strain evidence="4">WQ 2009</strain>
    </source>
</reference>
<dbReference type="PANTHER" id="PTHR30273">
    <property type="entry name" value="PERIPLASMIC SIGNAL SENSOR AND SIGMA FACTOR ACTIVATOR FECR-RELATED"/>
    <property type="match status" value="1"/>
</dbReference>
<organism evidence="4 5">
    <name type="scientific">Rhinopithecimicrobium faecis</name>
    <dbReference type="NCBI Taxonomy" id="2820698"/>
    <lineage>
        <taxon>Bacteria</taxon>
        <taxon>Pseudomonadati</taxon>
        <taxon>Bacteroidota</taxon>
        <taxon>Sphingobacteriia</taxon>
        <taxon>Sphingobacteriales</taxon>
        <taxon>Sphingobacteriaceae</taxon>
        <taxon>Rhinopithecimicrobium</taxon>
    </lineage>
</organism>
<dbReference type="InterPro" id="IPR006860">
    <property type="entry name" value="FecR"/>
</dbReference>
<dbReference type="EMBL" id="JAGKSB010000002">
    <property type="protein sequence ID" value="MBP3942348.1"/>
    <property type="molecule type" value="Genomic_DNA"/>
</dbReference>